<keyword evidence="2" id="KW-1185">Reference proteome</keyword>
<proteinExistence type="predicted"/>
<evidence type="ECO:0000313" key="2">
    <source>
        <dbReference type="Proteomes" id="UP000280685"/>
    </source>
</evidence>
<accession>A0ABY6RUK1</accession>
<sequence>MRQSLERMRQEKPALSLLFPAFPQLHFLDRPSTDPPLLSRWLSATTATMAEGGGILKDWMVWSVSGGVIPDIELLPNIGGAPAAWKGTRANAEAEEDEMDGADKPDLDAAIHQASSVPVPAWYQCLCCGGYSTLEVLEILRRIDNDMDLSLLLSRILRGRRMGRMRQNQIEMKQGLDVHLEHQ</sequence>
<name>A0ABY6RUK1_PODCO</name>
<gene>
    <name evidence="1" type="ORF">PODCO_105585</name>
</gene>
<dbReference type="Proteomes" id="UP000280685">
    <property type="component" value="Chromosome 1"/>
</dbReference>
<organism evidence="1 2">
    <name type="scientific">Podospora comata</name>
    <dbReference type="NCBI Taxonomy" id="48703"/>
    <lineage>
        <taxon>Eukaryota</taxon>
        <taxon>Fungi</taxon>
        <taxon>Dikarya</taxon>
        <taxon>Ascomycota</taxon>
        <taxon>Pezizomycotina</taxon>
        <taxon>Sordariomycetes</taxon>
        <taxon>Sordariomycetidae</taxon>
        <taxon>Sordariales</taxon>
        <taxon>Podosporaceae</taxon>
        <taxon>Podospora</taxon>
    </lineage>
</organism>
<protein>
    <submittedName>
        <fullName evidence="1">Uncharacterized protein</fullName>
    </submittedName>
</protein>
<dbReference type="EMBL" id="LR026964">
    <property type="protein sequence ID" value="VBB71936.1"/>
    <property type="molecule type" value="Genomic_DNA"/>
</dbReference>
<evidence type="ECO:0000313" key="1">
    <source>
        <dbReference type="EMBL" id="VBB71936.1"/>
    </source>
</evidence>
<reference evidence="1" key="1">
    <citation type="submission" date="2018-02" db="EMBL/GenBank/DDBJ databases">
        <authorList>
            <person name="Silar P."/>
        </authorList>
    </citation>
    <scope>NUCLEOTIDE SEQUENCE [LARGE SCALE GENOMIC DNA]</scope>
    <source>
        <strain evidence="1">T</strain>
    </source>
</reference>